<keyword evidence="3" id="KW-1185">Reference proteome</keyword>
<organism evidence="2 3">
    <name type="scientific">Clostridium argentinense CDC 2741</name>
    <dbReference type="NCBI Taxonomy" id="1418104"/>
    <lineage>
        <taxon>Bacteria</taxon>
        <taxon>Bacillati</taxon>
        <taxon>Bacillota</taxon>
        <taxon>Clostridia</taxon>
        <taxon>Eubacteriales</taxon>
        <taxon>Clostridiaceae</taxon>
        <taxon>Clostridium</taxon>
    </lineage>
</organism>
<comment type="caution">
    <text evidence="2">The sequence shown here is derived from an EMBL/GenBank/DDBJ whole genome shotgun (WGS) entry which is preliminary data.</text>
</comment>
<evidence type="ECO:0000313" key="3">
    <source>
        <dbReference type="Proteomes" id="UP000031366"/>
    </source>
</evidence>
<protein>
    <submittedName>
        <fullName evidence="2">Uncharacterized protein</fullName>
    </submittedName>
</protein>
<reference evidence="2 3" key="1">
    <citation type="journal article" date="2015" name="Infect. Genet. Evol.">
        <title>Genomic sequences of six botulinum neurotoxin-producing strains representing three clostridial species illustrate the mobility and diversity of botulinum neurotoxin genes.</title>
        <authorList>
            <person name="Smith T.J."/>
            <person name="Hill K.K."/>
            <person name="Xie G."/>
            <person name="Foley B.T."/>
            <person name="Williamson C.H."/>
            <person name="Foster J.T."/>
            <person name="Johnson S.L."/>
            <person name="Chertkov O."/>
            <person name="Teshima H."/>
            <person name="Gibbons H.S."/>
            <person name="Johnsky L.A."/>
            <person name="Karavis M.A."/>
            <person name="Smith L.A."/>
        </authorList>
    </citation>
    <scope>NUCLEOTIDE SEQUENCE [LARGE SCALE GENOMIC DNA]</scope>
    <source>
        <strain evidence="2 3">CDC 2741</strain>
    </source>
</reference>
<accession>A0A0C1U713</accession>
<keyword evidence="1" id="KW-0472">Membrane</keyword>
<feature type="transmembrane region" description="Helical" evidence="1">
    <location>
        <begin position="6"/>
        <end position="26"/>
    </location>
</feature>
<dbReference type="Proteomes" id="UP000031366">
    <property type="component" value="Unassembled WGS sequence"/>
</dbReference>
<evidence type="ECO:0000313" key="2">
    <source>
        <dbReference type="EMBL" id="KIE48539.1"/>
    </source>
</evidence>
<keyword evidence="1" id="KW-0812">Transmembrane</keyword>
<evidence type="ECO:0000256" key="1">
    <source>
        <dbReference type="SAM" id="Phobius"/>
    </source>
</evidence>
<dbReference type="EMBL" id="AYSO01000003">
    <property type="protein sequence ID" value="KIE48539.1"/>
    <property type="molecule type" value="Genomic_DNA"/>
</dbReference>
<name>A0A0C1U713_9CLOT</name>
<gene>
    <name evidence="2" type="ORF">U732_4336</name>
</gene>
<sequence length="58" mass="6799">MVEIILNKIISLIDFKLAVQLLVFLYKKLLCNFKKKSIQNFSCKREVLIIVHCQFSIA</sequence>
<keyword evidence="1" id="KW-1133">Transmembrane helix</keyword>
<proteinExistence type="predicted"/>
<dbReference type="AlphaFoldDB" id="A0A0C1U713"/>